<dbReference type="FunCoup" id="A2ERE6">
    <property type="interactions" value="104"/>
</dbReference>
<dbReference type="VEuPathDB" id="TrichDB:TVAG_288910"/>
<dbReference type="PANTHER" id="PTHR12300:SF161">
    <property type="entry name" value="RECEPTOR EXPRESSION-ENHANCING PROTEIN"/>
    <property type="match status" value="1"/>
</dbReference>
<dbReference type="OrthoDB" id="10009287at2759"/>
<evidence type="ECO:0000256" key="3">
    <source>
        <dbReference type="ARBA" id="ARBA00022692"/>
    </source>
</evidence>
<dbReference type="VEuPathDB" id="TrichDB:TVAGG3_0127700"/>
<dbReference type="STRING" id="5722.A2ERE6"/>
<gene>
    <name evidence="8" type="ORF">TVAG_288910</name>
</gene>
<dbReference type="EMBL" id="DS113466">
    <property type="protein sequence ID" value="EAY04749.1"/>
    <property type="molecule type" value="Genomic_DNA"/>
</dbReference>
<reference evidence="8" key="1">
    <citation type="submission" date="2006-10" db="EMBL/GenBank/DDBJ databases">
        <authorList>
            <person name="Amadeo P."/>
            <person name="Zhao Q."/>
            <person name="Wortman J."/>
            <person name="Fraser-Liggett C."/>
            <person name="Carlton J."/>
        </authorList>
    </citation>
    <scope>NUCLEOTIDE SEQUENCE</scope>
    <source>
        <strain evidence="8">G3</strain>
    </source>
</reference>
<accession>A2ERE6</accession>
<sequence>MEYVAAALHYASSLLVVSVKVAYPGWASFKAIKSNGGCDDTTWLIYWIVIAISSFIEVYVVPFVHFVPFFMLLRLCYYVWLQLPVCNGSIFLYKKFFLPFFSKNSEFFDKITIEDTADLLSTITQIKENLKANFAEIKASLD</sequence>
<feature type="transmembrane region" description="Helical" evidence="7">
    <location>
        <begin position="44"/>
        <end position="65"/>
    </location>
</feature>
<dbReference type="KEGG" id="tva:4762609"/>
<evidence type="ECO:0000256" key="4">
    <source>
        <dbReference type="ARBA" id="ARBA00022989"/>
    </source>
</evidence>
<keyword evidence="9" id="KW-1185">Reference proteome</keyword>
<comment type="subcellular location">
    <subcellularLocation>
        <location evidence="1 6">Membrane</location>
        <topology evidence="1 6">Multi-pass membrane protein</topology>
    </subcellularLocation>
</comment>
<dbReference type="AlphaFoldDB" id="A2ERE6"/>
<feature type="transmembrane region" description="Helical" evidence="7">
    <location>
        <begin position="71"/>
        <end position="93"/>
    </location>
</feature>
<name>A2ERE6_TRIV3</name>
<keyword evidence="3 7" id="KW-0812">Transmembrane</keyword>
<dbReference type="InParanoid" id="A2ERE6"/>
<evidence type="ECO:0000256" key="2">
    <source>
        <dbReference type="ARBA" id="ARBA00008573"/>
    </source>
</evidence>
<reference evidence="8" key="2">
    <citation type="journal article" date="2007" name="Science">
        <title>Draft genome sequence of the sexually transmitted pathogen Trichomonas vaginalis.</title>
        <authorList>
            <person name="Carlton J.M."/>
            <person name="Hirt R.P."/>
            <person name="Silva J.C."/>
            <person name="Delcher A.L."/>
            <person name="Schatz M."/>
            <person name="Zhao Q."/>
            <person name="Wortman J.R."/>
            <person name="Bidwell S.L."/>
            <person name="Alsmark U.C.M."/>
            <person name="Besteiro S."/>
            <person name="Sicheritz-Ponten T."/>
            <person name="Noel C.J."/>
            <person name="Dacks J.B."/>
            <person name="Foster P.G."/>
            <person name="Simillion C."/>
            <person name="Van de Peer Y."/>
            <person name="Miranda-Saavedra D."/>
            <person name="Barton G.J."/>
            <person name="Westrop G.D."/>
            <person name="Mueller S."/>
            <person name="Dessi D."/>
            <person name="Fiori P.L."/>
            <person name="Ren Q."/>
            <person name="Paulsen I."/>
            <person name="Zhang H."/>
            <person name="Bastida-Corcuera F.D."/>
            <person name="Simoes-Barbosa A."/>
            <person name="Brown M.T."/>
            <person name="Hayes R.D."/>
            <person name="Mukherjee M."/>
            <person name="Okumura C.Y."/>
            <person name="Schneider R."/>
            <person name="Smith A.J."/>
            <person name="Vanacova S."/>
            <person name="Villalvazo M."/>
            <person name="Haas B.J."/>
            <person name="Pertea M."/>
            <person name="Feldblyum T.V."/>
            <person name="Utterback T.R."/>
            <person name="Shu C.L."/>
            <person name="Osoegawa K."/>
            <person name="de Jong P.J."/>
            <person name="Hrdy I."/>
            <person name="Horvathova L."/>
            <person name="Zubacova Z."/>
            <person name="Dolezal P."/>
            <person name="Malik S.B."/>
            <person name="Logsdon J.M. Jr."/>
            <person name="Henze K."/>
            <person name="Gupta A."/>
            <person name="Wang C.C."/>
            <person name="Dunne R.L."/>
            <person name="Upcroft J.A."/>
            <person name="Upcroft P."/>
            <person name="White O."/>
            <person name="Salzberg S.L."/>
            <person name="Tang P."/>
            <person name="Chiu C.-H."/>
            <person name="Lee Y.-S."/>
            <person name="Embley T.M."/>
            <person name="Coombs G.H."/>
            <person name="Mottram J.C."/>
            <person name="Tachezy J."/>
            <person name="Fraser-Liggett C.M."/>
            <person name="Johnson P.J."/>
        </authorList>
    </citation>
    <scope>NUCLEOTIDE SEQUENCE [LARGE SCALE GENOMIC DNA]</scope>
    <source>
        <strain evidence="8">G3</strain>
    </source>
</reference>
<dbReference type="GO" id="GO:0016020">
    <property type="term" value="C:membrane"/>
    <property type="evidence" value="ECO:0007669"/>
    <property type="project" value="UniProtKB-SubCell"/>
</dbReference>
<dbReference type="OMA" id="MGKTWAI"/>
<evidence type="ECO:0000313" key="8">
    <source>
        <dbReference type="EMBL" id="EAY04749.1"/>
    </source>
</evidence>
<protein>
    <submittedName>
        <fullName evidence="8">TB2/DP1, HVA22 family protein</fullName>
    </submittedName>
</protein>
<keyword evidence="4 7" id="KW-1133">Transmembrane helix</keyword>
<proteinExistence type="inferred from homology"/>
<dbReference type="Pfam" id="PF03134">
    <property type="entry name" value="TB2_DP1_HVA22"/>
    <property type="match status" value="1"/>
</dbReference>
<evidence type="ECO:0000256" key="1">
    <source>
        <dbReference type="ARBA" id="ARBA00004141"/>
    </source>
</evidence>
<keyword evidence="5 7" id="KW-0472">Membrane</keyword>
<dbReference type="PANTHER" id="PTHR12300">
    <property type="entry name" value="HVA22-LIKE PROTEINS"/>
    <property type="match status" value="1"/>
</dbReference>
<dbReference type="RefSeq" id="XP_001316972.1">
    <property type="nucleotide sequence ID" value="XM_001316937.1"/>
</dbReference>
<dbReference type="eggNOG" id="KOG1725">
    <property type="taxonomic scope" value="Eukaryota"/>
</dbReference>
<evidence type="ECO:0000256" key="6">
    <source>
        <dbReference type="RuleBase" id="RU362006"/>
    </source>
</evidence>
<organism evidence="8 9">
    <name type="scientific">Trichomonas vaginalis (strain ATCC PRA-98 / G3)</name>
    <dbReference type="NCBI Taxonomy" id="412133"/>
    <lineage>
        <taxon>Eukaryota</taxon>
        <taxon>Metamonada</taxon>
        <taxon>Parabasalia</taxon>
        <taxon>Trichomonadida</taxon>
        <taxon>Trichomonadidae</taxon>
        <taxon>Trichomonas</taxon>
    </lineage>
</organism>
<dbReference type="Proteomes" id="UP000001542">
    <property type="component" value="Unassembled WGS sequence"/>
</dbReference>
<dbReference type="SMR" id="A2ERE6"/>
<feature type="transmembrane region" description="Helical" evidence="7">
    <location>
        <begin position="6"/>
        <end position="23"/>
    </location>
</feature>
<evidence type="ECO:0000256" key="5">
    <source>
        <dbReference type="ARBA" id="ARBA00023136"/>
    </source>
</evidence>
<comment type="similarity">
    <text evidence="2 6">Belongs to the DP1 family.</text>
</comment>
<evidence type="ECO:0000256" key="7">
    <source>
        <dbReference type="SAM" id="Phobius"/>
    </source>
</evidence>
<evidence type="ECO:0000313" key="9">
    <source>
        <dbReference type="Proteomes" id="UP000001542"/>
    </source>
</evidence>
<dbReference type="InterPro" id="IPR004345">
    <property type="entry name" value="TB2_DP1_HVA22"/>
</dbReference>